<dbReference type="PANTHER" id="PTHR42840:SF3">
    <property type="entry name" value="BINDING ROSSMANN FOLD OXIDOREDUCTASE, PUTATIVE (AFU_ORTHOLOGUE AFUA_2G10240)-RELATED"/>
    <property type="match status" value="1"/>
</dbReference>
<evidence type="ECO:0000256" key="1">
    <source>
        <dbReference type="ARBA" id="ARBA00010928"/>
    </source>
</evidence>
<protein>
    <recommendedName>
        <fullName evidence="3">GFO/IDH/MocA-like oxidoreductase domain-containing protein</fullName>
    </recommendedName>
</protein>
<comment type="similarity">
    <text evidence="1">Belongs to the Gfo/Idh/MocA family.</text>
</comment>
<evidence type="ECO:0000313" key="5">
    <source>
        <dbReference type="Proteomes" id="UP001159428"/>
    </source>
</evidence>
<sequence length="222" mass="24977">MEAESRNLLLLCGFNRRFDPTIRSVFDRVQNEDVGQVQVVKVTSRDSPMPSTDFLKISGEYFHDCGIHDVDIICWIMGEVPHTVFCLAHAFHSHIAEMDDVDTVGVIMKFPSGAIGQIDQSREAVYGYDHRIEVFGSGGMLTSDNQNTLASTHFHSEGSSKPPIKFSFPQRHSQAFDLEMNHFIDVMYNKEVSKVSKQDGLRSSYVIDAIEKSFKTGQPVNL</sequence>
<feature type="domain" description="GFO/IDH/MocA-like oxidoreductase" evidence="3">
    <location>
        <begin position="25"/>
        <end position="141"/>
    </location>
</feature>
<gene>
    <name evidence="4" type="ORF">PMEA_00019124</name>
</gene>
<dbReference type="Pfam" id="PF22725">
    <property type="entry name" value="GFO_IDH_MocA_C3"/>
    <property type="match status" value="1"/>
</dbReference>
<dbReference type="GO" id="GO:0016491">
    <property type="term" value="F:oxidoreductase activity"/>
    <property type="evidence" value="ECO:0007669"/>
    <property type="project" value="UniProtKB-KW"/>
</dbReference>
<evidence type="ECO:0000259" key="3">
    <source>
        <dbReference type="Pfam" id="PF22725"/>
    </source>
</evidence>
<dbReference type="PANTHER" id="PTHR42840">
    <property type="entry name" value="NAD(P)-BINDING ROSSMANN-FOLD SUPERFAMILY PROTEIN-RELATED"/>
    <property type="match status" value="1"/>
</dbReference>
<organism evidence="4 5">
    <name type="scientific">Pocillopora meandrina</name>
    <dbReference type="NCBI Taxonomy" id="46732"/>
    <lineage>
        <taxon>Eukaryota</taxon>
        <taxon>Metazoa</taxon>
        <taxon>Cnidaria</taxon>
        <taxon>Anthozoa</taxon>
        <taxon>Hexacorallia</taxon>
        <taxon>Scleractinia</taxon>
        <taxon>Astrocoeniina</taxon>
        <taxon>Pocilloporidae</taxon>
        <taxon>Pocillopora</taxon>
    </lineage>
</organism>
<dbReference type="AlphaFoldDB" id="A0AAU9X8X3"/>
<evidence type="ECO:0000256" key="2">
    <source>
        <dbReference type="ARBA" id="ARBA00023002"/>
    </source>
</evidence>
<keyword evidence="2" id="KW-0560">Oxidoreductase</keyword>
<dbReference type="Gene3D" id="3.30.360.10">
    <property type="entry name" value="Dihydrodipicolinate Reductase, domain 2"/>
    <property type="match status" value="1"/>
</dbReference>
<name>A0AAU9X8X3_9CNID</name>
<reference evidence="4 5" key="1">
    <citation type="submission" date="2022-05" db="EMBL/GenBank/DDBJ databases">
        <authorList>
            <consortium name="Genoscope - CEA"/>
            <person name="William W."/>
        </authorList>
    </citation>
    <scope>NUCLEOTIDE SEQUENCE [LARGE SCALE GENOMIC DNA]</scope>
</reference>
<dbReference type="EMBL" id="CALNXJ010000033">
    <property type="protein sequence ID" value="CAH3140075.1"/>
    <property type="molecule type" value="Genomic_DNA"/>
</dbReference>
<dbReference type="SUPFAM" id="SSF55347">
    <property type="entry name" value="Glyceraldehyde-3-phosphate dehydrogenase-like, C-terminal domain"/>
    <property type="match status" value="1"/>
</dbReference>
<dbReference type="GO" id="GO:0005737">
    <property type="term" value="C:cytoplasm"/>
    <property type="evidence" value="ECO:0007669"/>
    <property type="project" value="TreeGrafter"/>
</dbReference>
<dbReference type="InterPro" id="IPR055170">
    <property type="entry name" value="GFO_IDH_MocA-like_dom"/>
</dbReference>
<accession>A0AAU9X8X3</accession>
<proteinExistence type="inferred from homology"/>
<dbReference type="GO" id="GO:0006740">
    <property type="term" value="P:NADPH regeneration"/>
    <property type="evidence" value="ECO:0007669"/>
    <property type="project" value="TreeGrafter"/>
</dbReference>
<dbReference type="Proteomes" id="UP001159428">
    <property type="component" value="Unassembled WGS sequence"/>
</dbReference>
<comment type="caution">
    <text evidence="4">The sequence shown here is derived from an EMBL/GenBank/DDBJ whole genome shotgun (WGS) entry which is preliminary data.</text>
</comment>
<evidence type="ECO:0000313" key="4">
    <source>
        <dbReference type="EMBL" id="CAH3140075.1"/>
    </source>
</evidence>
<keyword evidence="5" id="KW-1185">Reference proteome</keyword>